<organism evidence="2 3">
    <name type="scientific">Nocardioides dubius</name>
    <dbReference type="NCBI Taxonomy" id="317019"/>
    <lineage>
        <taxon>Bacteria</taxon>
        <taxon>Bacillati</taxon>
        <taxon>Actinomycetota</taxon>
        <taxon>Actinomycetes</taxon>
        <taxon>Propionibacteriales</taxon>
        <taxon>Nocardioidaceae</taxon>
        <taxon>Nocardioides</taxon>
    </lineage>
</organism>
<evidence type="ECO:0000313" key="2">
    <source>
        <dbReference type="EMBL" id="GAA1094520.1"/>
    </source>
</evidence>
<evidence type="ECO:0000259" key="1">
    <source>
        <dbReference type="SMART" id="SM00833"/>
    </source>
</evidence>
<dbReference type="InterPro" id="IPR051927">
    <property type="entry name" value="Zn_Chap_cDPG_Synth"/>
</dbReference>
<dbReference type="SUPFAM" id="SSF90002">
    <property type="entry name" value="Hypothetical protein YjiA, C-terminal domain"/>
    <property type="match status" value="1"/>
</dbReference>
<dbReference type="SMART" id="SM00833">
    <property type="entry name" value="CobW_C"/>
    <property type="match status" value="1"/>
</dbReference>
<dbReference type="PANTHER" id="PTHR43603:SF1">
    <property type="entry name" value="ZINC-REGULATED GTPASE METALLOPROTEIN ACTIVATOR 1"/>
    <property type="match status" value="1"/>
</dbReference>
<dbReference type="EMBL" id="BAAALG010000002">
    <property type="protein sequence ID" value="GAA1094520.1"/>
    <property type="molecule type" value="Genomic_DNA"/>
</dbReference>
<feature type="domain" description="CobW C-terminal" evidence="1">
    <location>
        <begin position="247"/>
        <end position="341"/>
    </location>
</feature>
<dbReference type="Proteomes" id="UP001501581">
    <property type="component" value="Unassembled WGS sequence"/>
</dbReference>
<dbReference type="Pfam" id="PF07683">
    <property type="entry name" value="CobW_C"/>
    <property type="match status" value="1"/>
</dbReference>
<evidence type="ECO:0000313" key="3">
    <source>
        <dbReference type="Proteomes" id="UP001501581"/>
    </source>
</evidence>
<reference evidence="2 3" key="1">
    <citation type="journal article" date="2019" name="Int. J. Syst. Evol. Microbiol.">
        <title>The Global Catalogue of Microorganisms (GCM) 10K type strain sequencing project: providing services to taxonomists for standard genome sequencing and annotation.</title>
        <authorList>
            <consortium name="The Broad Institute Genomics Platform"/>
            <consortium name="The Broad Institute Genome Sequencing Center for Infectious Disease"/>
            <person name="Wu L."/>
            <person name="Ma J."/>
        </authorList>
    </citation>
    <scope>NUCLEOTIDE SEQUENCE [LARGE SCALE GENOMIC DNA]</scope>
    <source>
        <strain evidence="2 3">JCM 13008</strain>
    </source>
</reference>
<gene>
    <name evidence="2" type="ORF">GCM10009668_07910</name>
</gene>
<dbReference type="PANTHER" id="PTHR43603">
    <property type="entry name" value="COBW DOMAIN-CONTAINING PROTEIN DDB_G0274527"/>
    <property type="match status" value="1"/>
</dbReference>
<dbReference type="InterPro" id="IPR011629">
    <property type="entry name" value="CobW-like_C"/>
</dbReference>
<sequence>MSPDFLGQPRARVPVVVVTGIDDAAISAAMISLQFGAPEAVAVRHRIDAERAVLVRTVSDLGGVVEHEEIPLEHVCVPCAIREDIVPALQRLAAQGRWRSMIAGLPVSAEATQVCRSLGWNPSNAPQPSVAGVVAALDGARIADDLLGDELLDERGLALSREDRRGVAEVACSLVEYADAVALTAAAADAEWSLLRTLVRPGAAVLADTSLLDAEALIGAVRSPADVESWVAPSRAGDLAPVAQGGAWRLDLRSDRPLHPLRFRDELAVIGAGPRRSRGCFWLPSRPDHLCVWDGAGGQVSIGIAPRGPAVQRMQSRIVVIGLDDDSAERAAISAAFERSLVTEAELAAKGWRWAEGWDGFEPWLGPIAGVA</sequence>
<dbReference type="RefSeq" id="WP_343991587.1">
    <property type="nucleotide sequence ID" value="NZ_BAAALG010000002.1"/>
</dbReference>
<protein>
    <submittedName>
        <fullName evidence="2">GTP-binding protein</fullName>
    </submittedName>
</protein>
<accession>A0ABN1TN80</accession>
<name>A0ABN1TN80_9ACTN</name>
<proteinExistence type="predicted"/>
<comment type="caution">
    <text evidence="2">The sequence shown here is derived from an EMBL/GenBank/DDBJ whole genome shotgun (WGS) entry which is preliminary data.</text>
</comment>
<keyword evidence="3" id="KW-1185">Reference proteome</keyword>